<dbReference type="GO" id="GO:0000049">
    <property type="term" value="F:tRNA binding"/>
    <property type="evidence" value="ECO:0007669"/>
    <property type="project" value="UniProtKB-UniRule"/>
</dbReference>
<evidence type="ECO:0000259" key="11">
    <source>
        <dbReference type="Pfam" id="PF01170"/>
    </source>
</evidence>
<dbReference type="PRINTS" id="PR00507">
    <property type="entry name" value="N12N6MTFRASE"/>
</dbReference>
<dbReference type="RefSeq" id="XP_018002038.1">
    <property type="nucleotide sequence ID" value="XM_018145895.1"/>
</dbReference>
<dbReference type="SUPFAM" id="SSF53335">
    <property type="entry name" value="S-adenosyl-L-methionine-dependent methyltransferases"/>
    <property type="match status" value="1"/>
</dbReference>
<gene>
    <name evidence="13" type="ORF">AB675_5664</name>
</gene>
<evidence type="ECO:0000259" key="12">
    <source>
        <dbReference type="Pfam" id="PF25904"/>
    </source>
</evidence>
<keyword evidence="6 10" id="KW-0949">S-adenosyl-L-methionine</keyword>
<keyword evidence="7 10" id="KW-0819">tRNA processing</keyword>
<dbReference type="PANTHER" id="PTHR13370">
    <property type="entry name" value="RNA METHYLASE-RELATED"/>
    <property type="match status" value="1"/>
</dbReference>
<evidence type="ECO:0000256" key="10">
    <source>
        <dbReference type="PROSITE-ProRule" id="PRU00959"/>
    </source>
</evidence>
<keyword evidence="4 10" id="KW-0489">Methyltransferase</keyword>
<dbReference type="GeneID" id="28737775"/>
<dbReference type="InterPro" id="IPR059073">
    <property type="entry name" value="TRMT11_N"/>
</dbReference>
<evidence type="ECO:0000313" key="14">
    <source>
        <dbReference type="Proteomes" id="UP000038010"/>
    </source>
</evidence>
<evidence type="ECO:0000313" key="13">
    <source>
        <dbReference type="EMBL" id="KPI42075.1"/>
    </source>
</evidence>
<keyword evidence="3 10" id="KW-0820">tRNA-binding</keyword>
<keyword evidence="5 10" id="KW-0808">Transferase</keyword>
<dbReference type="InterPro" id="IPR002052">
    <property type="entry name" value="DNA_methylase_N6_adenine_CS"/>
</dbReference>
<accession>A0A0N1HD32</accession>
<dbReference type="PROSITE" id="PS51627">
    <property type="entry name" value="SAM_MT_TRM11"/>
    <property type="match status" value="1"/>
</dbReference>
<dbReference type="GO" id="GO:0032259">
    <property type="term" value="P:methylation"/>
    <property type="evidence" value="ECO:0007669"/>
    <property type="project" value="UniProtKB-UniRule"/>
</dbReference>
<reference evidence="13 14" key="1">
    <citation type="submission" date="2015-06" db="EMBL/GenBank/DDBJ databases">
        <title>Draft genome of the ant-associated black yeast Phialophora attae CBS 131958.</title>
        <authorList>
            <person name="Moreno L.F."/>
            <person name="Stielow B.J."/>
            <person name="de Hoog S."/>
            <person name="Vicente V.A."/>
            <person name="Weiss V.A."/>
            <person name="de Vries M."/>
            <person name="Cruz L.M."/>
            <person name="Souza E.M."/>
        </authorList>
    </citation>
    <scope>NUCLEOTIDE SEQUENCE [LARGE SCALE GENOMIC DNA]</scope>
    <source>
        <strain evidence="13 14">CBS 131958</strain>
    </source>
</reference>
<dbReference type="InterPro" id="IPR016691">
    <property type="entry name" value="TRMT11"/>
</dbReference>
<dbReference type="EC" id="2.1.1.214" evidence="9"/>
<dbReference type="Gene3D" id="3.40.50.150">
    <property type="entry name" value="Vaccinia Virus protein VP39"/>
    <property type="match status" value="1"/>
</dbReference>
<dbReference type="OrthoDB" id="296065at2759"/>
<keyword evidence="14" id="KW-1185">Reference proteome</keyword>
<evidence type="ECO:0000256" key="1">
    <source>
        <dbReference type="ARBA" id="ARBA00004496"/>
    </source>
</evidence>
<dbReference type="STRING" id="1664694.A0A0N1HD32"/>
<evidence type="ECO:0000256" key="6">
    <source>
        <dbReference type="ARBA" id="ARBA00022691"/>
    </source>
</evidence>
<dbReference type="GO" id="GO:0043527">
    <property type="term" value="C:tRNA methyltransferase complex"/>
    <property type="evidence" value="ECO:0007669"/>
    <property type="project" value="UniProtKB-ARBA"/>
</dbReference>
<evidence type="ECO:0000256" key="5">
    <source>
        <dbReference type="ARBA" id="ARBA00022679"/>
    </source>
</evidence>
<dbReference type="GO" id="GO:0008033">
    <property type="term" value="P:tRNA processing"/>
    <property type="evidence" value="ECO:0007669"/>
    <property type="project" value="UniProtKB-UniRule"/>
</dbReference>
<name>A0A0N1HD32_9EURO</name>
<dbReference type="PROSITE" id="PS00092">
    <property type="entry name" value="N6_MTASE"/>
    <property type="match status" value="1"/>
</dbReference>
<dbReference type="CDD" id="cd02440">
    <property type="entry name" value="AdoMet_MTases"/>
    <property type="match status" value="1"/>
</dbReference>
<dbReference type="Pfam" id="PF01170">
    <property type="entry name" value="UPF0020"/>
    <property type="match status" value="1"/>
</dbReference>
<evidence type="ECO:0000256" key="4">
    <source>
        <dbReference type="ARBA" id="ARBA00022603"/>
    </source>
</evidence>
<dbReference type="PANTHER" id="PTHR13370:SF3">
    <property type="entry name" value="TRNA (GUANINE(10)-N2)-METHYLTRANSFERASE HOMOLOG"/>
    <property type="match status" value="1"/>
</dbReference>
<keyword evidence="8 10" id="KW-0694">RNA-binding</keyword>
<proteinExistence type="inferred from homology"/>
<dbReference type="InterPro" id="IPR029063">
    <property type="entry name" value="SAM-dependent_MTases_sf"/>
</dbReference>
<dbReference type="Proteomes" id="UP000038010">
    <property type="component" value="Unassembled WGS sequence"/>
</dbReference>
<evidence type="ECO:0000256" key="2">
    <source>
        <dbReference type="ARBA" id="ARBA00022490"/>
    </source>
</evidence>
<dbReference type="VEuPathDB" id="FungiDB:AB675_5664"/>
<dbReference type="AlphaFoldDB" id="A0A0N1HD32"/>
<comment type="subcellular location">
    <subcellularLocation>
        <location evidence="1">Cytoplasm</location>
    </subcellularLocation>
</comment>
<dbReference type="InterPro" id="IPR000241">
    <property type="entry name" value="RlmKL-like_Mtase"/>
</dbReference>
<evidence type="ECO:0000256" key="7">
    <source>
        <dbReference type="ARBA" id="ARBA00022694"/>
    </source>
</evidence>
<comment type="caution">
    <text evidence="13">The sequence shown here is derived from an EMBL/GenBank/DDBJ whole genome shotgun (WGS) entry which is preliminary data.</text>
</comment>
<feature type="domain" description="Ribosomal RNA large subunit methyltransferase K/L-like methyltransferase" evidence="11">
    <location>
        <begin position="326"/>
        <end position="445"/>
    </location>
</feature>
<protein>
    <recommendedName>
        <fullName evidence="9">tRNA (guanine(10)-N(2))-methyltransferase</fullName>
        <ecNumber evidence="9">2.1.1.214</ecNumber>
    </recommendedName>
</protein>
<dbReference type="PIRSF" id="PIRSF017259">
    <property type="entry name" value="tRNA_mtfrase_TRM11"/>
    <property type="match status" value="1"/>
</dbReference>
<dbReference type="GO" id="GO:0005737">
    <property type="term" value="C:cytoplasm"/>
    <property type="evidence" value="ECO:0007669"/>
    <property type="project" value="UniProtKB-SubCell"/>
</dbReference>
<organism evidence="13 14">
    <name type="scientific">Cyphellophora attinorum</name>
    <dbReference type="NCBI Taxonomy" id="1664694"/>
    <lineage>
        <taxon>Eukaryota</taxon>
        <taxon>Fungi</taxon>
        <taxon>Dikarya</taxon>
        <taxon>Ascomycota</taxon>
        <taxon>Pezizomycotina</taxon>
        <taxon>Eurotiomycetes</taxon>
        <taxon>Chaetothyriomycetidae</taxon>
        <taxon>Chaetothyriales</taxon>
        <taxon>Cyphellophoraceae</taxon>
        <taxon>Cyphellophora</taxon>
    </lineage>
</organism>
<keyword evidence="2" id="KW-0963">Cytoplasm</keyword>
<sequence>MAPQLPLYLIRFSQTHTSFRPAELEALERLLNESLRKAPGNAASGFTEGLAAHLRGRGIAANKVRIEVEVVRYEDGSPFCLVRFRLYVRSSQKVGRPATISNGVEQSQTTAEEGLHVAGVQAEDSGTELEVDEVLLSYVAQEFVRRAVQAKGIYEIWGLAGAGLQGHLVTCRGTGAMPNTVGVPPDDSGPVLPSPKTPLHPLYSDLHTSTRKMSQHRWTPYQNSATLKFKFTIDSFNHSRSSPDQRDIINSFAYLDFGGQVRMKDANQEWVVFEEWEGPPSLPISDGLGEVAAFDNTRRELRRLYFGRTISTKTLRPLIERHDLKKRPYISTTSMDAELALMTANVALAGPGKIFLDPFCGTGGFLVAAAELGAWVLGSDIDGRSFRGKSDHGLDAGVGKNVKKYGLQDGFGGCLTSDLVNTPFQTSGRRWLDGIISDPPYGVREGLKVLGTRNGPVGLDHEDSPRTPHLIDGVPAHTLPGYVAPKKPYSFERMLGDVLDFAARTLVDGGRLAFWMPSANEDELGRKVEVAVPKHHALILRHVCVQRFNRWSRSLLVYERRPGDLETLLIDGLKAGVAKREAGSNKADDLNPFRRRYFQAFTVHSNEDTGG</sequence>
<feature type="domain" description="tRNA (guanine(10)-N(2))-methyltransferase TRMT11 N-terminal" evidence="12">
    <location>
        <begin position="203"/>
        <end position="278"/>
    </location>
</feature>
<dbReference type="GO" id="GO:0160102">
    <property type="term" value="F:tRNA (guanine(10)-N2)-methyltransferase activity"/>
    <property type="evidence" value="ECO:0007669"/>
    <property type="project" value="UniProtKB-EC"/>
</dbReference>
<dbReference type="Pfam" id="PF25904">
    <property type="entry name" value="Tmrp11_N"/>
    <property type="match status" value="1"/>
</dbReference>
<comment type="similarity">
    <text evidence="10">Belongs to the class I-like SAM-binding methyltransferase superfamily. TRM11 methyltransferase family.</text>
</comment>
<dbReference type="EMBL" id="LFJN01000008">
    <property type="protein sequence ID" value="KPI42075.1"/>
    <property type="molecule type" value="Genomic_DNA"/>
</dbReference>
<evidence type="ECO:0000256" key="9">
    <source>
        <dbReference type="ARBA" id="ARBA00066937"/>
    </source>
</evidence>
<evidence type="ECO:0000256" key="3">
    <source>
        <dbReference type="ARBA" id="ARBA00022555"/>
    </source>
</evidence>
<evidence type="ECO:0000256" key="8">
    <source>
        <dbReference type="ARBA" id="ARBA00022884"/>
    </source>
</evidence>